<keyword evidence="6" id="KW-0012">Acyltransferase</keyword>
<protein>
    <recommendedName>
        <fullName evidence="3">NAD-dependent protein deacylase</fullName>
        <ecNumber evidence="3">2.3.1.286</ecNumber>
    </recommendedName>
    <alternativeName>
        <fullName evidence="3">Regulatory protein SIR2 homolog</fullName>
    </alternativeName>
</protein>
<proteinExistence type="inferred from homology"/>
<dbReference type="NCBIfam" id="NF001755">
    <property type="entry name" value="PRK00481.1-5"/>
    <property type="match status" value="1"/>
</dbReference>
<dbReference type="InterPro" id="IPR026591">
    <property type="entry name" value="Sirtuin_cat_small_dom_sf"/>
</dbReference>
<evidence type="ECO:0000313" key="7">
    <source>
        <dbReference type="Proteomes" id="UP001520878"/>
    </source>
</evidence>
<dbReference type="PANTHER" id="PTHR11085:SF4">
    <property type="entry name" value="NAD-DEPENDENT PROTEIN DEACYLASE"/>
    <property type="match status" value="1"/>
</dbReference>
<feature type="binding site" evidence="3">
    <location>
        <position position="60"/>
    </location>
    <ligand>
        <name>substrate</name>
    </ligand>
</feature>
<comment type="catalytic activity">
    <reaction evidence="3">
        <text>N(6)-acetyl-L-lysyl-[protein] + NAD(+) + H2O = 2''-O-acetyl-ADP-D-ribose + nicotinamide + L-lysyl-[protein]</text>
        <dbReference type="Rhea" id="RHEA:43636"/>
        <dbReference type="Rhea" id="RHEA-COMP:9752"/>
        <dbReference type="Rhea" id="RHEA-COMP:10731"/>
        <dbReference type="ChEBI" id="CHEBI:15377"/>
        <dbReference type="ChEBI" id="CHEBI:17154"/>
        <dbReference type="ChEBI" id="CHEBI:29969"/>
        <dbReference type="ChEBI" id="CHEBI:57540"/>
        <dbReference type="ChEBI" id="CHEBI:61930"/>
        <dbReference type="ChEBI" id="CHEBI:83767"/>
        <dbReference type="EC" id="2.3.1.286"/>
    </reaction>
</comment>
<dbReference type="RefSeq" id="WP_267494257.1">
    <property type="nucleotide sequence ID" value="NZ_JAJEWP010000001.1"/>
</dbReference>
<dbReference type="InterPro" id="IPR027546">
    <property type="entry name" value="Sirtuin_class_III"/>
</dbReference>
<feature type="binding site" evidence="3">
    <location>
        <begin position="95"/>
        <end position="98"/>
    </location>
    <ligand>
        <name>NAD(+)</name>
        <dbReference type="ChEBI" id="CHEBI:57540"/>
    </ligand>
</feature>
<feature type="binding site" evidence="3">
    <location>
        <position position="140"/>
    </location>
    <ligand>
        <name>Zn(2+)</name>
        <dbReference type="ChEBI" id="CHEBI:29105"/>
    </ligand>
</feature>
<feature type="binding site" evidence="3">
    <location>
        <position position="57"/>
    </location>
    <ligand>
        <name>substrate</name>
    </ligand>
</feature>
<keyword evidence="1 6" id="KW-0808">Transferase</keyword>
<dbReference type="Gene3D" id="3.30.1600.10">
    <property type="entry name" value="SIR2/SIRT2 'Small Domain"/>
    <property type="match status" value="1"/>
</dbReference>
<feature type="domain" description="Deacetylase sirtuin-type" evidence="5">
    <location>
        <begin position="1"/>
        <end position="238"/>
    </location>
</feature>
<comment type="similarity">
    <text evidence="3">Belongs to the sirtuin family. Class III subfamily.</text>
</comment>
<dbReference type="Gene3D" id="3.40.50.1220">
    <property type="entry name" value="TPP-binding domain"/>
    <property type="match status" value="1"/>
</dbReference>
<dbReference type="EC" id="2.3.1.286" evidence="3"/>
<dbReference type="InterPro" id="IPR026590">
    <property type="entry name" value="Ssirtuin_cat_dom"/>
</dbReference>
<gene>
    <name evidence="3 6" type="primary">cobB</name>
    <name evidence="6" type="ORF">LJ739_05645</name>
</gene>
<comment type="caution">
    <text evidence="3 4">Lacks conserved residue(s) required for the propagation of feature annotation.</text>
</comment>
<comment type="subcellular location">
    <subcellularLocation>
        <location evidence="3">Cytoplasm</location>
    </subcellularLocation>
</comment>
<feature type="active site" description="Proton acceptor" evidence="3">
    <location>
        <position position="113"/>
    </location>
</feature>
<feature type="binding site" evidence="3">
    <location>
        <begin position="180"/>
        <end position="182"/>
    </location>
    <ligand>
        <name>NAD(+)</name>
        <dbReference type="ChEBI" id="CHEBI:57540"/>
    </ligand>
</feature>
<keyword evidence="7" id="KW-1185">Reference proteome</keyword>
<evidence type="ECO:0000256" key="4">
    <source>
        <dbReference type="PROSITE-ProRule" id="PRU00236"/>
    </source>
</evidence>
<feature type="binding site" evidence="3">
    <location>
        <begin position="13"/>
        <end position="32"/>
    </location>
    <ligand>
        <name>NAD(+)</name>
        <dbReference type="ChEBI" id="CHEBI:57540"/>
    </ligand>
</feature>
<dbReference type="CDD" id="cd01412">
    <property type="entry name" value="SIRT5_Af1_CobB"/>
    <property type="match status" value="1"/>
</dbReference>
<dbReference type="HAMAP" id="MF_01121">
    <property type="entry name" value="Sirtuin_ClassIII"/>
    <property type="match status" value="1"/>
</dbReference>
<keyword evidence="2 3" id="KW-0520">NAD</keyword>
<dbReference type="Pfam" id="PF02146">
    <property type="entry name" value="SIR2"/>
    <property type="match status" value="1"/>
</dbReference>
<comment type="caution">
    <text evidence="6">The sequence shown here is derived from an EMBL/GenBank/DDBJ whole genome shotgun (WGS) entry which is preliminary data.</text>
</comment>
<feature type="binding site" evidence="3">
    <location>
        <position position="121"/>
    </location>
    <ligand>
        <name>Zn(2+)</name>
        <dbReference type="ChEBI" id="CHEBI:29105"/>
    </ligand>
</feature>
<dbReference type="PANTHER" id="PTHR11085">
    <property type="entry name" value="NAD-DEPENDENT PROTEIN DEACYLASE SIRTUIN-5, MITOCHONDRIAL-RELATED"/>
    <property type="match status" value="1"/>
</dbReference>
<evidence type="ECO:0000313" key="6">
    <source>
        <dbReference type="EMBL" id="MCC2615719.1"/>
    </source>
</evidence>
<keyword evidence="3" id="KW-0479">Metal-binding</keyword>
<keyword evidence="3" id="KW-0963">Cytoplasm</keyword>
<dbReference type="Proteomes" id="UP001520878">
    <property type="component" value="Unassembled WGS sequence"/>
</dbReference>
<comment type="catalytic activity">
    <reaction evidence="3">
        <text>N(6)-succinyl-L-lysyl-[protein] + NAD(+) + H2O = 2''-O-succinyl-ADP-D-ribose + nicotinamide + L-lysyl-[protein]</text>
        <dbReference type="Rhea" id="RHEA:47668"/>
        <dbReference type="Rhea" id="RHEA-COMP:9752"/>
        <dbReference type="Rhea" id="RHEA-COMP:11877"/>
        <dbReference type="ChEBI" id="CHEBI:15377"/>
        <dbReference type="ChEBI" id="CHEBI:17154"/>
        <dbReference type="ChEBI" id="CHEBI:29969"/>
        <dbReference type="ChEBI" id="CHEBI:57540"/>
        <dbReference type="ChEBI" id="CHEBI:87830"/>
        <dbReference type="ChEBI" id="CHEBI:87832"/>
    </reaction>
</comment>
<dbReference type="InterPro" id="IPR003000">
    <property type="entry name" value="Sirtuin"/>
</dbReference>
<comment type="domain">
    <text evidence="3">2 residues (Tyr-57 and Arg-60) present in a large hydrophobic pocket are probably involved in substrate specificity. They are important for desuccinylation activity, but dispensable for deacetylation activity.</text>
</comment>
<dbReference type="GO" id="GO:0016746">
    <property type="term" value="F:acyltransferase activity"/>
    <property type="evidence" value="ECO:0007669"/>
    <property type="project" value="UniProtKB-KW"/>
</dbReference>
<dbReference type="InterPro" id="IPR029035">
    <property type="entry name" value="DHS-like_NAD/FAD-binding_dom"/>
</dbReference>
<keyword evidence="3" id="KW-0862">Zinc</keyword>
<evidence type="ECO:0000256" key="1">
    <source>
        <dbReference type="ARBA" id="ARBA00022679"/>
    </source>
</evidence>
<dbReference type="SUPFAM" id="SSF52467">
    <property type="entry name" value="DHS-like NAD/FAD-binding domain"/>
    <property type="match status" value="1"/>
</dbReference>
<sequence length="239" mass="26774">MMRRMRNIVILTGAGISAESGLKTFRDNDGLWEQHAIEDVATPQAFARDPALVYRFYNARRAQLQQQAVKPNLAHHAVARLQKEWRQGTVTLVTQNVDDLHERAGCSNVLHMHGELLSQRCCRSNQAVYCKEPFDATSRCQCCDPPSPVRPDIVWFGEMPMHMDRIEKALYNADVFVAIGTSGQVYPAAGFVAMASQCGAHAVELNLKASDTNTLFDEHDYGPATVVVPRFVERMLKEN</sequence>
<reference evidence="6 7" key="1">
    <citation type="submission" date="2021-10" db="EMBL/GenBank/DDBJ databases">
        <title>Draft genome of Aestuariibacter halophilus JC2043.</title>
        <authorList>
            <person name="Emsley S.A."/>
            <person name="Pfannmuller K.M."/>
            <person name="Ushijima B."/>
            <person name="Saw J.H."/>
            <person name="Videau P."/>
        </authorList>
    </citation>
    <scope>NUCLEOTIDE SEQUENCE [LARGE SCALE GENOMIC DNA]</scope>
    <source>
        <strain evidence="6 7">JC2043</strain>
    </source>
</reference>
<feature type="binding site" evidence="3">
    <location>
        <position position="224"/>
    </location>
    <ligand>
        <name>NAD(+)</name>
        <dbReference type="ChEBI" id="CHEBI:57540"/>
    </ligand>
</feature>
<name>A0ABS8G547_9ALTE</name>
<dbReference type="PROSITE" id="PS50305">
    <property type="entry name" value="SIRTUIN"/>
    <property type="match status" value="1"/>
</dbReference>
<comment type="function">
    <text evidence="3">NAD-dependent lysine deacetylase and desuccinylase that specifically removes acetyl and succinyl groups on target proteins. Modulates the activities of several proteins which are inactive in their acylated form.</text>
</comment>
<feature type="binding site" evidence="3">
    <location>
        <begin position="206"/>
        <end position="208"/>
    </location>
    <ligand>
        <name>NAD(+)</name>
        <dbReference type="ChEBI" id="CHEBI:57540"/>
    </ligand>
</feature>
<dbReference type="EMBL" id="JAJEWP010000001">
    <property type="protein sequence ID" value="MCC2615719.1"/>
    <property type="molecule type" value="Genomic_DNA"/>
</dbReference>
<organism evidence="6 7">
    <name type="scientific">Fluctibacter halophilus</name>
    <dbReference type="NCBI Taxonomy" id="226011"/>
    <lineage>
        <taxon>Bacteria</taxon>
        <taxon>Pseudomonadati</taxon>
        <taxon>Pseudomonadota</taxon>
        <taxon>Gammaproteobacteria</taxon>
        <taxon>Alteromonadales</taxon>
        <taxon>Alteromonadaceae</taxon>
        <taxon>Fluctibacter</taxon>
    </lineage>
</organism>
<accession>A0ABS8G547</accession>
<comment type="cofactor">
    <cofactor evidence="3">
        <name>Zn(2+)</name>
        <dbReference type="ChEBI" id="CHEBI:29105"/>
    </cofactor>
    <text evidence="3">Binds 1 zinc ion per subunit.</text>
</comment>
<evidence type="ECO:0000256" key="2">
    <source>
        <dbReference type="ARBA" id="ARBA00023027"/>
    </source>
</evidence>
<evidence type="ECO:0000259" key="5">
    <source>
        <dbReference type="PROSITE" id="PS50305"/>
    </source>
</evidence>
<dbReference type="InterPro" id="IPR050134">
    <property type="entry name" value="NAD-dep_sirtuin_deacylases"/>
</dbReference>
<evidence type="ECO:0000256" key="3">
    <source>
        <dbReference type="HAMAP-Rule" id="MF_01121"/>
    </source>
</evidence>